<comment type="caution">
    <text evidence="2">The sequence shown here is derived from an EMBL/GenBank/DDBJ whole genome shotgun (WGS) entry which is preliminary data.</text>
</comment>
<accession>A0ABS6Z7W3</accession>
<proteinExistence type="predicted"/>
<dbReference type="RefSeq" id="WP_219667268.1">
    <property type="nucleotide sequence ID" value="NZ_WTFF01000074.1"/>
</dbReference>
<evidence type="ECO:0000313" key="2">
    <source>
        <dbReference type="EMBL" id="MBW5482796.1"/>
    </source>
</evidence>
<keyword evidence="3" id="KW-1185">Reference proteome</keyword>
<protein>
    <submittedName>
        <fullName evidence="2">Uncharacterized protein</fullName>
    </submittedName>
</protein>
<reference evidence="2 3" key="1">
    <citation type="submission" date="2019-12" db="EMBL/GenBank/DDBJ databases">
        <title>Genome sequence of Streptomyces bambusae.</title>
        <authorList>
            <person name="Bansal K."/>
            <person name="Choksket S."/>
            <person name="Korpole S."/>
            <person name="Patil P.B."/>
        </authorList>
    </citation>
    <scope>NUCLEOTIDE SEQUENCE [LARGE SCALE GENOMIC DNA]</scope>
    <source>
        <strain evidence="2 3">SK60</strain>
    </source>
</reference>
<name>A0ABS6Z7W3_9ACTN</name>
<organism evidence="2 3">
    <name type="scientific">Streptomyces bambusae</name>
    <dbReference type="NCBI Taxonomy" id="1550616"/>
    <lineage>
        <taxon>Bacteria</taxon>
        <taxon>Bacillati</taxon>
        <taxon>Actinomycetota</taxon>
        <taxon>Actinomycetes</taxon>
        <taxon>Kitasatosporales</taxon>
        <taxon>Streptomycetaceae</taxon>
        <taxon>Streptomyces</taxon>
    </lineage>
</organism>
<evidence type="ECO:0000256" key="1">
    <source>
        <dbReference type="SAM" id="MobiDB-lite"/>
    </source>
</evidence>
<gene>
    <name evidence="2" type="ORF">GPJ59_13100</name>
</gene>
<evidence type="ECO:0000313" key="3">
    <source>
        <dbReference type="Proteomes" id="UP000812013"/>
    </source>
</evidence>
<sequence>MPGQLVLLPKTGAGLRTFLPQVGRVASTIYQAVEANAARISAEATGRWADMLRTTMPEGLVRDAILASPAWPDTATQMAALDQQGVDVACPPRTAPASTEPWLPFPRGRAARSRLSRSWS</sequence>
<feature type="region of interest" description="Disordered" evidence="1">
    <location>
        <begin position="92"/>
        <end position="120"/>
    </location>
</feature>
<feature type="compositionally biased region" description="Basic residues" evidence="1">
    <location>
        <begin position="109"/>
        <end position="120"/>
    </location>
</feature>
<dbReference type="Proteomes" id="UP000812013">
    <property type="component" value="Unassembled WGS sequence"/>
</dbReference>
<dbReference type="EMBL" id="WTFF01000074">
    <property type="protein sequence ID" value="MBW5482796.1"/>
    <property type="molecule type" value="Genomic_DNA"/>
</dbReference>